<dbReference type="AlphaFoldDB" id="A0A7J6WCK7"/>
<comment type="similarity">
    <text evidence="1">Belongs to the peptidase C48 family.</text>
</comment>
<comment type="caution">
    <text evidence="6">The sequence shown here is derived from an EMBL/GenBank/DDBJ whole genome shotgun (WGS) entry which is preliminary data.</text>
</comment>
<evidence type="ECO:0000256" key="2">
    <source>
        <dbReference type="ARBA" id="ARBA00022670"/>
    </source>
</evidence>
<protein>
    <recommendedName>
        <fullName evidence="5">Ubiquitin-like protease family profile domain-containing protein</fullName>
    </recommendedName>
</protein>
<dbReference type="SUPFAM" id="SSF54001">
    <property type="entry name" value="Cysteine proteinases"/>
    <property type="match status" value="1"/>
</dbReference>
<dbReference type="PROSITE" id="PS50600">
    <property type="entry name" value="ULP_PROTEASE"/>
    <property type="match status" value="1"/>
</dbReference>
<dbReference type="EMBL" id="JABWDY010017821">
    <property type="protein sequence ID" value="KAF5195109.1"/>
    <property type="molecule type" value="Genomic_DNA"/>
</dbReference>
<feature type="domain" description="Ubiquitin-like protease family profile" evidence="5">
    <location>
        <begin position="1"/>
        <end position="101"/>
    </location>
</feature>
<sequence>MNTSKSAYPSEGFHWTLLVLNYKKKTFQHYNSMKPRKGSVDKFYEEAGILKNEVVNCIDQYRAKRKLPKISWPIQIGTPSCPQQGNTADCGLYVCRIIEALSSGDKLPTSKDCQSNVDELKPTLTGQILGDKEHSWDFDKECK</sequence>
<dbReference type="PANTHER" id="PTHR12606:SF141">
    <property type="entry name" value="GH15225P-RELATED"/>
    <property type="match status" value="1"/>
</dbReference>
<evidence type="ECO:0000256" key="3">
    <source>
        <dbReference type="ARBA" id="ARBA00022801"/>
    </source>
</evidence>
<evidence type="ECO:0000313" key="6">
    <source>
        <dbReference type="EMBL" id="KAF5195109.1"/>
    </source>
</evidence>
<dbReference type="GO" id="GO:0016926">
    <property type="term" value="P:protein desumoylation"/>
    <property type="evidence" value="ECO:0007669"/>
    <property type="project" value="TreeGrafter"/>
</dbReference>
<gene>
    <name evidence="6" type="ORF">FRX31_015303</name>
</gene>
<dbReference type="GO" id="GO:0016929">
    <property type="term" value="F:deSUMOylase activity"/>
    <property type="evidence" value="ECO:0007669"/>
    <property type="project" value="TreeGrafter"/>
</dbReference>
<organism evidence="6 7">
    <name type="scientific">Thalictrum thalictroides</name>
    <name type="common">Rue-anemone</name>
    <name type="synonym">Anemone thalictroides</name>
    <dbReference type="NCBI Taxonomy" id="46969"/>
    <lineage>
        <taxon>Eukaryota</taxon>
        <taxon>Viridiplantae</taxon>
        <taxon>Streptophyta</taxon>
        <taxon>Embryophyta</taxon>
        <taxon>Tracheophyta</taxon>
        <taxon>Spermatophyta</taxon>
        <taxon>Magnoliopsida</taxon>
        <taxon>Ranunculales</taxon>
        <taxon>Ranunculaceae</taxon>
        <taxon>Thalictroideae</taxon>
        <taxon>Thalictrum</taxon>
    </lineage>
</organism>
<evidence type="ECO:0000259" key="5">
    <source>
        <dbReference type="PROSITE" id="PS50600"/>
    </source>
</evidence>
<evidence type="ECO:0000313" key="7">
    <source>
        <dbReference type="Proteomes" id="UP000554482"/>
    </source>
</evidence>
<keyword evidence="7" id="KW-1185">Reference proteome</keyword>
<dbReference type="GO" id="GO:0006508">
    <property type="term" value="P:proteolysis"/>
    <property type="evidence" value="ECO:0007669"/>
    <property type="project" value="UniProtKB-KW"/>
</dbReference>
<accession>A0A7J6WCK7</accession>
<dbReference type="Proteomes" id="UP000554482">
    <property type="component" value="Unassembled WGS sequence"/>
</dbReference>
<dbReference type="InterPro" id="IPR038765">
    <property type="entry name" value="Papain-like_cys_pep_sf"/>
</dbReference>
<dbReference type="Pfam" id="PF02902">
    <property type="entry name" value="Peptidase_C48"/>
    <property type="match status" value="1"/>
</dbReference>
<dbReference type="InterPro" id="IPR003653">
    <property type="entry name" value="Peptidase_C48_C"/>
</dbReference>
<reference evidence="6 7" key="1">
    <citation type="submission" date="2020-06" db="EMBL/GenBank/DDBJ databases">
        <title>Transcriptomic and genomic resources for Thalictrum thalictroides and T. hernandezii: Facilitating candidate gene discovery in an emerging model plant lineage.</title>
        <authorList>
            <person name="Arias T."/>
            <person name="Riano-Pachon D.M."/>
            <person name="Di Stilio V.S."/>
        </authorList>
    </citation>
    <scope>NUCLEOTIDE SEQUENCE [LARGE SCALE GENOMIC DNA]</scope>
    <source>
        <strain evidence="7">cv. WT478/WT964</strain>
        <tissue evidence="6">Leaves</tissue>
    </source>
</reference>
<name>A0A7J6WCK7_THATH</name>
<dbReference type="PANTHER" id="PTHR12606">
    <property type="entry name" value="SENTRIN/SUMO-SPECIFIC PROTEASE"/>
    <property type="match status" value="1"/>
</dbReference>
<evidence type="ECO:0000256" key="1">
    <source>
        <dbReference type="ARBA" id="ARBA00005234"/>
    </source>
</evidence>
<proteinExistence type="inferred from homology"/>
<keyword evidence="2" id="KW-0645">Protease</keyword>
<dbReference type="OrthoDB" id="1680482at2759"/>
<keyword evidence="3" id="KW-0378">Hydrolase</keyword>
<evidence type="ECO:0000256" key="4">
    <source>
        <dbReference type="ARBA" id="ARBA00022807"/>
    </source>
</evidence>
<dbReference type="Gene3D" id="3.40.395.10">
    <property type="entry name" value="Adenoviral Proteinase, Chain A"/>
    <property type="match status" value="1"/>
</dbReference>
<keyword evidence="4" id="KW-0788">Thiol protease</keyword>
<dbReference type="GO" id="GO:0005634">
    <property type="term" value="C:nucleus"/>
    <property type="evidence" value="ECO:0007669"/>
    <property type="project" value="TreeGrafter"/>
</dbReference>